<dbReference type="Proteomes" id="UP001632038">
    <property type="component" value="Unassembled WGS sequence"/>
</dbReference>
<proteinExistence type="predicted"/>
<protein>
    <submittedName>
        <fullName evidence="1">Uncharacterized protein</fullName>
    </submittedName>
</protein>
<evidence type="ECO:0000313" key="1">
    <source>
        <dbReference type="EMBL" id="KAL3629871.1"/>
    </source>
</evidence>
<sequence length="57" mass="6293">MSCSGESWDQLVAAFRPLIYKLWTGSDHFTSLDPICKILSLSVRGLGWSATVRCGMT</sequence>
<reference evidence="2" key="1">
    <citation type="journal article" date="2024" name="IScience">
        <title>Strigolactones Initiate the Formation of Haustorium-like Structures in Castilleja.</title>
        <authorList>
            <person name="Buerger M."/>
            <person name="Peterson D."/>
            <person name="Chory J."/>
        </authorList>
    </citation>
    <scope>NUCLEOTIDE SEQUENCE [LARGE SCALE GENOMIC DNA]</scope>
</reference>
<accession>A0ABD3CIY3</accession>
<dbReference type="EMBL" id="JAVIJP010000033">
    <property type="protein sequence ID" value="KAL3629871.1"/>
    <property type="molecule type" value="Genomic_DNA"/>
</dbReference>
<comment type="caution">
    <text evidence="1">The sequence shown here is derived from an EMBL/GenBank/DDBJ whole genome shotgun (WGS) entry which is preliminary data.</text>
</comment>
<dbReference type="AlphaFoldDB" id="A0ABD3CIY3"/>
<keyword evidence="2" id="KW-1185">Reference proteome</keyword>
<name>A0ABD3CIY3_9LAMI</name>
<gene>
    <name evidence="1" type="ORF">CASFOL_026183</name>
</gene>
<evidence type="ECO:0000313" key="2">
    <source>
        <dbReference type="Proteomes" id="UP001632038"/>
    </source>
</evidence>
<organism evidence="1 2">
    <name type="scientific">Castilleja foliolosa</name>
    <dbReference type="NCBI Taxonomy" id="1961234"/>
    <lineage>
        <taxon>Eukaryota</taxon>
        <taxon>Viridiplantae</taxon>
        <taxon>Streptophyta</taxon>
        <taxon>Embryophyta</taxon>
        <taxon>Tracheophyta</taxon>
        <taxon>Spermatophyta</taxon>
        <taxon>Magnoliopsida</taxon>
        <taxon>eudicotyledons</taxon>
        <taxon>Gunneridae</taxon>
        <taxon>Pentapetalae</taxon>
        <taxon>asterids</taxon>
        <taxon>lamiids</taxon>
        <taxon>Lamiales</taxon>
        <taxon>Orobanchaceae</taxon>
        <taxon>Pedicularideae</taxon>
        <taxon>Castillejinae</taxon>
        <taxon>Castilleja</taxon>
    </lineage>
</organism>